<dbReference type="Proteomes" id="UP001287356">
    <property type="component" value="Unassembled WGS sequence"/>
</dbReference>
<evidence type="ECO:0000313" key="2">
    <source>
        <dbReference type="EMBL" id="KAK3365478.1"/>
    </source>
</evidence>
<name>A0AAE0JW46_9PEZI</name>
<feature type="region of interest" description="Disordered" evidence="1">
    <location>
        <begin position="1"/>
        <end position="27"/>
    </location>
</feature>
<dbReference type="AlphaFoldDB" id="A0AAE0JW46"/>
<sequence>MRGQFLQRTGIHPQQPSSRPLRPRPTLSSKMIGRIRSSGWGHIPPIRRETSLRAAITRPRPRQQIAPFRPYRRPQGYIFFVGTTAECVLESEGDDDDKFITFKAFYEVEDSSNRA</sequence>
<comment type="caution">
    <text evidence="2">The sequence shown here is derived from an EMBL/GenBank/DDBJ whole genome shotgun (WGS) entry which is preliminary data.</text>
</comment>
<proteinExistence type="predicted"/>
<gene>
    <name evidence="2" type="ORF">B0T24DRAFT_635936</name>
</gene>
<reference evidence="2" key="2">
    <citation type="submission" date="2023-06" db="EMBL/GenBank/DDBJ databases">
        <authorList>
            <consortium name="Lawrence Berkeley National Laboratory"/>
            <person name="Haridas S."/>
            <person name="Hensen N."/>
            <person name="Bonometti L."/>
            <person name="Westerberg I."/>
            <person name="Brannstrom I.O."/>
            <person name="Guillou S."/>
            <person name="Cros-Aarteil S."/>
            <person name="Calhoun S."/>
            <person name="Kuo A."/>
            <person name="Mondo S."/>
            <person name="Pangilinan J."/>
            <person name="Riley R."/>
            <person name="Labutti K."/>
            <person name="Andreopoulos B."/>
            <person name="Lipzen A."/>
            <person name="Chen C."/>
            <person name="Yanf M."/>
            <person name="Daum C."/>
            <person name="Ng V."/>
            <person name="Clum A."/>
            <person name="Steindorff A."/>
            <person name="Ohm R."/>
            <person name="Martin F."/>
            <person name="Silar P."/>
            <person name="Natvig D."/>
            <person name="Lalanne C."/>
            <person name="Gautier V."/>
            <person name="Ament-Velasquez S.L."/>
            <person name="Kruys A."/>
            <person name="Hutchinson M.I."/>
            <person name="Powell A.J."/>
            <person name="Barry K."/>
            <person name="Miller A.N."/>
            <person name="Grigoriev I.V."/>
            <person name="Debuchy R."/>
            <person name="Gladieux P."/>
            <person name="Thoren M.H."/>
            <person name="Johannesson H."/>
        </authorList>
    </citation>
    <scope>NUCLEOTIDE SEQUENCE</scope>
    <source>
        <strain evidence="2">CBS 958.72</strain>
    </source>
</reference>
<evidence type="ECO:0000256" key="1">
    <source>
        <dbReference type="SAM" id="MobiDB-lite"/>
    </source>
</evidence>
<evidence type="ECO:0000313" key="3">
    <source>
        <dbReference type="Proteomes" id="UP001287356"/>
    </source>
</evidence>
<protein>
    <submittedName>
        <fullName evidence="2">Uncharacterized protein</fullName>
    </submittedName>
</protein>
<reference evidence="2" key="1">
    <citation type="journal article" date="2023" name="Mol. Phylogenet. Evol.">
        <title>Genome-scale phylogeny and comparative genomics of the fungal order Sordariales.</title>
        <authorList>
            <person name="Hensen N."/>
            <person name="Bonometti L."/>
            <person name="Westerberg I."/>
            <person name="Brannstrom I.O."/>
            <person name="Guillou S."/>
            <person name="Cros-Aarteil S."/>
            <person name="Calhoun S."/>
            <person name="Haridas S."/>
            <person name="Kuo A."/>
            <person name="Mondo S."/>
            <person name="Pangilinan J."/>
            <person name="Riley R."/>
            <person name="LaButti K."/>
            <person name="Andreopoulos B."/>
            <person name="Lipzen A."/>
            <person name="Chen C."/>
            <person name="Yan M."/>
            <person name="Daum C."/>
            <person name="Ng V."/>
            <person name="Clum A."/>
            <person name="Steindorff A."/>
            <person name="Ohm R.A."/>
            <person name="Martin F."/>
            <person name="Silar P."/>
            <person name="Natvig D.O."/>
            <person name="Lalanne C."/>
            <person name="Gautier V."/>
            <person name="Ament-Velasquez S.L."/>
            <person name="Kruys A."/>
            <person name="Hutchinson M.I."/>
            <person name="Powell A.J."/>
            <person name="Barry K."/>
            <person name="Miller A.N."/>
            <person name="Grigoriev I.V."/>
            <person name="Debuchy R."/>
            <person name="Gladieux P."/>
            <person name="Hiltunen Thoren M."/>
            <person name="Johannesson H."/>
        </authorList>
    </citation>
    <scope>NUCLEOTIDE SEQUENCE</scope>
    <source>
        <strain evidence="2">CBS 958.72</strain>
    </source>
</reference>
<dbReference type="EMBL" id="JAULSN010000008">
    <property type="protein sequence ID" value="KAK3365478.1"/>
    <property type="molecule type" value="Genomic_DNA"/>
</dbReference>
<accession>A0AAE0JW46</accession>
<feature type="compositionally biased region" description="Low complexity" evidence="1">
    <location>
        <begin position="13"/>
        <end position="27"/>
    </location>
</feature>
<organism evidence="2 3">
    <name type="scientific">Lasiosphaeria ovina</name>
    <dbReference type="NCBI Taxonomy" id="92902"/>
    <lineage>
        <taxon>Eukaryota</taxon>
        <taxon>Fungi</taxon>
        <taxon>Dikarya</taxon>
        <taxon>Ascomycota</taxon>
        <taxon>Pezizomycotina</taxon>
        <taxon>Sordariomycetes</taxon>
        <taxon>Sordariomycetidae</taxon>
        <taxon>Sordariales</taxon>
        <taxon>Lasiosphaeriaceae</taxon>
        <taxon>Lasiosphaeria</taxon>
    </lineage>
</organism>
<keyword evidence="3" id="KW-1185">Reference proteome</keyword>